<proteinExistence type="predicted"/>
<evidence type="ECO:0000256" key="1">
    <source>
        <dbReference type="SAM" id="SignalP"/>
    </source>
</evidence>
<feature type="signal peptide" evidence="1">
    <location>
        <begin position="1"/>
        <end position="21"/>
    </location>
</feature>
<keyword evidence="1" id="KW-0732">Signal</keyword>
<keyword evidence="4" id="KW-1185">Reference proteome</keyword>
<name>A0ABR7S3N3_AQUAC</name>
<dbReference type="Pfam" id="PF09832">
    <property type="entry name" value="DUF2059"/>
    <property type="match status" value="1"/>
</dbReference>
<feature type="chain" id="PRO_5046029301" description="DUF2059 domain-containing protein" evidence="1">
    <location>
        <begin position="22"/>
        <end position="165"/>
    </location>
</feature>
<dbReference type="EMBL" id="LZEU01000001">
    <property type="protein sequence ID" value="MBC9251058.1"/>
    <property type="molecule type" value="Genomic_DNA"/>
</dbReference>
<evidence type="ECO:0000313" key="4">
    <source>
        <dbReference type="Proteomes" id="UP000744555"/>
    </source>
</evidence>
<evidence type="ECO:0000259" key="2">
    <source>
        <dbReference type="Pfam" id="PF09832"/>
    </source>
</evidence>
<reference evidence="3 4" key="1">
    <citation type="submission" date="2016-06" db="EMBL/GenBank/DDBJ databases">
        <authorList>
            <person name="Ramos C."/>
            <person name="Pintado A."/>
            <person name="Crespo-Gomez J.I."/>
        </authorList>
    </citation>
    <scope>NUCLEOTIDE SEQUENCE [LARGE SCALE GENOMIC DNA]</scope>
    <source>
        <strain evidence="3 4">AVO110</strain>
    </source>
</reference>
<accession>A0ABR7S3N3</accession>
<dbReference type="InterPro" id="IPR018637">
    <property type="entry name" value="DUF2059"/>
</dbReference>
<sequence>MPRLPLLCSALMLLASASVFADEASHAAQARKLLEVTHANKLTVPVYAQVQQMFAQRFAQAQAPVTKKAVLESYQAKANAELDKAIGWQKLEPQMVQLYTSAFSEAELEEMLAFYQTPVGRKVLEKMPTLVGQSVQLTQQSLQAAVPKVNQLVDDMNAELAAKKQ</sequence>
<gene>
    <name evidence="3" type="ORF">A9179_12305</name>
</gene>
<comment type="caution">
    <text evidence="3">The sequence shown here is derived from an EMBL/GenBank/DDBJ whole genome shotgun (WGS) entry which is preliminary data.</text>
</comment>
<dbReference type="Proteomes" id="UP000744555">
    <property type="component" value="Unassembled WGS sequence"/>
</dbReference>
<organism evidence="3 4">
    <name type="scientific">Aquipseudomonas alcaligenes</name>
    <name type="common">Pseudomonas alcaligenes</name>
    <dbReference type="NCBI Taxonomy" id="43263"/>
    <lineage>
        <taxon>Bacteria</taxon>
        <taxon>Pseudomonadati</taxon>
        <taxon>Pseudomonadota</taxon>
        <taxon>Gammaproteobacteria</taxon>
        <taxon>Pseudomonadales</taxon>
        <taxon>Pseudomonadaceae</taxon>
        <taxon>Aquipseudomonas</taxon>
    </lineage>
</organism>
<feature type="domain" description="DUF2059" evidence="2">
    <location>
        <begin position="89"/>
        <end position="147"/>
    </location>
</feature>
<dbReference type="RefSeq" id="WP_187806202.1">
    <property type="nucleotide sequence ID" value="NZ_LZEU01000001.1"/>
</dbReference>
<evidence type="ECO:0000313" key="3">
    <source>
        <dbReference type="EMBL" id="MBC9251058.1"/>
    </source>
</evidence>
<protein>
    <recommendedName>
        <fullName evidence="2">DUF2059 domain-containing protein</fullName>
    </recommendedName>
</protein>